<evidence type="ECO:0000313" key="5">
    <source>
        <dbReference type="Proteomes" id="UP000060277"/>
    </source>
</evidence>
<dbReference type="EMBL" id="CP013480">
    <property type="protein sequence ID" value="ALS61757.1"/>
    <property type="molecule type" value="Genomic_DNA"/>
</dbReference>
<evidence type="ECO:0000259" key="3">
    <source>
        <dbReference type="Pfam" id="PF20434"/>
    </source>
</evidence>
<evidence type="ECO:0000313" key="4">
    <source>
        <dbReference type="EMBL" id="ALS61757.1"/>
    </source>
</evidence>
<dbReference type="PANTHER" id="PTHR48081:SF9">
    <property type="entry name" value="CARBOXYLESTERASE"/>
    <property type="match status" value="1"/>
</dbReference>
<keyword evidence="5" id="KW-1185">Reference proteome</keyword>
<protein>
    <submittedName>
        <fullName evidence="4">Carboxylesterase</fullName>
    </submittedName>
</protein>
<dbReference type="RefSeq" id="WP_058378667.1">
    <property type="nucleotide sequence ID" value="NZ_CP013480.3"/>
</dbReference>
<dbReference type="PANTHER" id="PTHR48081">
    <property type="entry name" value="AB HYDROLASE SUPERFAMILY PROTEIN C4A8.06C"/>
    <property type="match status" value="1"/>
</dbReference>
<dbReference type="Proteomes" id="UP000060277">
    <property type="component" value="Chromosome"/>
</dbReference>
<dbReference type="InterPro" id="IPR049492">
    <property type="entry name" value="BD-FAE-like_dom"/>
</dbReference>
<keyword evidence="1" id="KW-0378">Hydrolase</keyword>
<dbReference type="InterPro" id="IPR050300">
    <property type="entry name" value="GDXG_lipolytic_enzyme"/>
</dbReference>
<dbReference type="Gene3D" id="3.40.50.1820">
    <property type="entry name" value="alpha/beta hydrolase"/>
    <property type="match status" value="1"/>
</dbReference>
<evidence type="ECO:0000256" key="1">
    <source>
        <dbReference type="ARBA" id="ARBA00022801"/>
    </source>
</evidence>
<accession>A0ABN4JNK9</accession>
<name>A0ABN4JNK9_9BURK</name>
<evidence type="ECO:0000256" key="2">
    <source>
        <dbReference type="SAM" id="SignalP"/>
    </source>
</evidence>
<sequence>MSGTLLSKLLLVASAGAALTACSPAYLVNALTPRSTYEASTDLAYGESARQRLDVYVPTQRATSPAGTPVVVFFYGGSWQNGERADYRFVGEALASRGFLVIVPDYRTYPEVIFPGFMEDAALAVRWAKDHAQAYGGDTRRLILMGHSAGAQIVALLATDPRYLCAQGMVQSEIAGVVGLAGPYDFLPLESDVLRKIFPEPVRTASQPINFVSGHEPPMWLGVGDSDSVVDPGNTERFAQRLRAAGDDVDVRHYNLGHVLLVGALGIPVRQFSPVLDDIAAYVSALRSSERVAGNHTQCPSPDQ</sequence>
<gene>
    <name evidence="4" type="ORF">AT302_20230</name>
</gene>
<organism evidence="4 5">
    <name type="scientific">Pandoraea norimbergensis</name>
    <dbReference type="NCBI Taxonomy" id="93219"/>
    <lineage>
        <taxon>Bacteria</taxon>
        <taxon>Pseudomonadati</taxon>
        <taxon>Pseudomonadota</taxon>
        <taxon>Betaproteobacteria</taxon>
        <taxon>Burkholderiales</taxon>
        <taxon>Burkholderiaceae</taxon>
        <taxon>Pandoraea</taxon>
    </lineage>
</organism>
<keyword evidence="2" id="KW-0732">Signal</keyword>
<dbReference type="SUPFAM" id="SSF53474">
    <property type="entry name" value="alpha/beta-Hydrolases"/>
    <property type="match status" value="1"/>
</dbReference>
<feature type="chain" id="PRO_5047400604" evidence="2">
    <location>
        <begin position="18"/>
        <end position="304"/>
    </location>
</feature>
<proteinExistence type="predicted"/>
<dbReference type="InterPro" id="IPR029058">
    <property type="entry name" value="AB_hydrolase_fold"/>
</dbReference>
<feature type="signal peptide" evidence="2">
    <location>
        <begin position="1"/>
        <end position="17"/>
    </location>
</feature>
<dbReference type="Pfam" id="PF20434">
    <property type="entry name" value="BD-FAE"/>
    <property type="match status" value="1"/>
</dbReference>
<feature type="domain" description="BD-FAE-like" evidence="3">
    <location>
        <begin position="53"/>
        <end position="242"/>
    </location>
</feature>
<reference evidence="5" key="1">
    <citation type="submission" date="2015-12" db="EMBL/GenBank/DDBJ databases">
        <title>Complete genome sequence of Pandoraea norimbergensis DSM 11628.</title>
        <authorList>
            <person name="Ee R."/>
            <person name="Lim Y.-L."/>
            <person name="Yong D."/>
            <person name="Yin W.-F."/>
            <person name="Chan K.-G."/>
        </authorList>
    </citation>
    <scope>NUCLEOTIDE SEQUENCE [LARGE SCALE GENOMIC DNA]</scope>
    <source>
        <strain evidence="5">DSM 11628</strain>
    </source>
</reference>